<protein>
    <submittedName>
        <fullName evidence="11">Glycosyltransferase</fullName>
    </submittedName>
</protein>
<evidence type="ECO:0000256" key="8">
    <source>
        <dbReference type="SAM" id="Phobius"/>
    </source>
</evidence>
<evidence type="ECO:0000259" key="10">
    <source>
        <dbReference type="Pfam" id="PF13632"/>
    </source>
</evidence>
<dbReference type="PANTHER" id="PTHR43867">
    <property type="entry name" value="CELLULOSE SYNTHASE CATALYTIC SUBUNIT A [UDP-FORMING]"/>
    <property type="match status" value="1"/>
</dbReference>
<reference evidence="11 12" key="1">
    <citation type="submission" date="2020-04" db="EMBL/GenBank/DDBJ databases">
        <title>Azohydromonas sp. isolated from soil.</title>
        <authorList>
            <person name="Dahal R.H."/>
        </authorList>
    </citation>
    <scope>NUCLEOTIDE SEQUENCE [LARGE SCALE GENOMIC DNA]</scope>
    <source>
        <strain evidence="11 12">G-1-1-14</strain>
    </source>
</reference>
<keyword evidence="3 11" id="KW-0808">Transferase</keyword>
<gene>
    <name evidence="11" type="ORF">HHL10_15580</name>
</gene>
<comment type="caution">
    <text evidence="11">The sequence shown here is derived from an EMBL/GenBank/DDBJ whole genome shotgun (WGS) entry which is preliminary data.</text>
</comment>
<feature type="transmembrane region" description="Helical" evidence="8">
    <location>
        <begin position="61"/>
        <end position="86"/>
    </location>
</feature>
<evidence type="ECO:0000313" key="11">
    <source>
        <dbReference type="EMBL" id="NML16403.1"/>
    </source>
</evidence>
<keyword evidence="4 8" id="KW-0812">Transmembrane</keyword>
<dbReference type="InterPro" id="IPR050321">
    <property type="entry name" value="Glycosyltr_2/OpgH_subfam"/>
</dbReference>
<evidence type="ECO:0000259" key="9">
    <source>
        <dbReference type="Pfam" id="PF00535"/>
    </source>
</evidence>
<keyword evidence="12" id="KW-1185">Reference proteome</keyword>
<feature type="transmembrane region" description="Helical" evidence="8">
    <location>
        <begin position="474"/>
        <end position="497"/>
    </location>
</feature>
<dbReference type="PANTHER" id="PTHR43867:SF2">
    <property type="entry name" value="CELLULOSE SYNTHASE CATALYTIC SUBUNIT A [UDP-FORMING]"/>
    <property type="match status" value="1"/>
</dbReference>
<name>A0A848FDP7_9BURK</name>
<evidence type="ECO:0000256" key="1">
    <source>
        <dbReference type="ARBA" id="ARBA00004141"/>
    </source>
</evidence>
<evidence type="ECO:0000256" key="6">
    <source>
        <dbReference type="ARBA" id="ARBA00023136"/>
    </source>
</evidence>
<feature type="transmembrane region" description="Helical" evidence="8">
    <location>
        <begin position="31"/>
        <end position="49"/>
    </location>
</feature>
<feature type="transmembrane region" description="Helical" evidence="8">
    <location>
        <begin position="543"/>
        <end position="567"/>
    </location>
</feature>
<evidence type="ECO:0000256" key="3">
    <source>
        <dbReference type="ARBA" id="ARBA00022679"/>
    </source>
</evidence>
<feature type="domain" description="Glycosyltransferase 2-like" evidence="9">
    <location>
        <begin position="118"/>
        <end position="309"/>
    </location>
</feature>
<organism evidence="11 12">
    <name type="scientific">Azohydromonas caseinilytica</name>
    <dbReference type="NCBI Taxonomy" id="2728836"/>
    <lineage>
        <taxon>Bacteria</taxon>
        <taxon>Pseudomonadati</taxon>
        <taxon>Pseudomonadota</taxon>
        <taxon>Betaproteobacteria</taxon>
        <taxon>Burkholderiales</taxon>
        <taxon>Sphaerotilaceae</taxon>
        <taxon>Azohydromonas</taxon>
    </lineage>
</organism>
<keyword evidence="5 8" id="KW-1133">Transmembrane helix</keyword>
<feature type="transmembrane region" description="Helical" evidence="8">
    <location>
        <begin position="573"/>
        <end position="591"/>
    </location>
</feature>
<feature type="transmembrane region" description="Helical" evidence="8">
    <location>
        <begin position="440"/>
        <end position="462"/>
    </location>
</feature>
<dbReference type="AlphaFoldDB" id="A0A848FDP7"/>
<dbReference type="EMBL" id="JABBFW010000010">
    <property type="protein sequence ID" value="NML16403.1"/>
    <property type="molecule type" value="Genomic_DNA"/>
</dbReference>
<dbReference type="InterPro" id="IPR001173">
    <property type="entry name" value="Glyco_trans_2-like"/>
</dbReference>
<proteinExistence type="predicted"/>
<evidence type="ECO:0000313" key="12">
    <source>
        <dbReference type="Proteomes" id="UP000574067"/>
    </source>
</evidence>
<keyword evidence="2" id="KW-0328">Glycosyltransferase</keyword>
<dbReference type="InterPro" id="IPR029044">
    <property type="entry name" value="Nucleotide-diphossugar_trans"/>
</dbReference>
<evidence type="ECO:0000256" key="5">
    <source>
        <dbReference type="ARBA" id="ARBA00022989"/>
    </source>
</evidence>
<dbReference type="CDD" id="cd06421">
    <property type="entry name" value="CESA_CelA_like"/>
    <property type="match status" value="1"/>
</dbReference>
<dbReference type="Gene3D" id="3.90.550.10">
    <property type="entry name" value="Spore Coat Polysaccharide Biosynthesis Protein SpsA, Chain A"/>
    <property type="match status" value="1"/>
</dbReference>
<sequence length="622" mass="71097">MPETSKPHFYFEAFEDRRPPPPLPHSPLIESLWQFFVVMALAFGARYIWWRWTGSLNMEALWLAIPLALAETLSYIGLVLFAVNLWSTRDPPMQPPPYGINECVEQPLEQDRPVAVDVFITTYNEEEELVRLSIRDAKAMRYPHPIDLRIHVLDDGRRPLMRQVAQEEGVHYITRDNNIGFKAGNLRNAMEHTSGDFIVICDADTRLFPTYLEHTLGYFRDPHIAWVQTPQWFYDIPQGRPLPDWLARHLGTPGRWIGRAVERLVGPVPVGRDPFANDPKMFYDVILRRRNPANAAFCCGAASIHRREAVMQAALRAYGSSVEQQVGKLSKGIREADIKRDFEEAVRGQIAVETEFTPYKFHVSEDIYTSIVLHNDPDQRWKSVLHPQVESKMLSPQDLLAWATQRFKYAGGTLDIALRDNPLFKGRMSLRQRLMYLSTFWSYFGGLWNLVFLLAPIVTLFTGISPLRAFSMEFYLHFLPFVILNELAFMFGTWGIAAWEGKASYLSFFSINLRALWTVLKGEKIKFPVTPKSRQEGNFLHMVWPQIAIVALTVLGLVVAGLRVFVFGATQELPVLIVISVWSVYNIAAMLPMIRAALWKPEDDPSQPDDARGQPAAPVHGF</sequence>
<keyword evidence="6 8" id="KW-0472">Membrane</keyword>
<comment type="subcellular location">
    <subcellularLocation>
        <location evidence="1">Membrane</location>
        <topology evidence="1">Multi-pass membrane protein</topology>
    </subcellularLocation>
</comment>
<dbReference type="Pfam" id="PF00535">
    <property type="entry name" value="Glycos_transf_2"/>
    <property type="match status" value="1"/>
</dbReference>
<dbReference type="SUPFAM" id="SSF53448">
    <property type="entry name" value="Nucleotide-diphospho-sugar transferases"/>
    <property type="match status" value="1"/>
</dbReference>
<dbReference type="GO" id="GO:0016758">
    <property type="term" value="F:hexosyltransferase activity"/>
    <property type="evidence" value="ECO:0007669"/>
    <property type="project" value="TreeGrafter"/>
</dbReference>
<accession>A0A848FDP7</accession>
<evidence type="ECO:0000256" key="7">
    <source>
        <dbReference type="SAM" id="MobiDB-lite"/>
    </source>
</evidence>
<dbReference type="Pfam" id="PF13632">
    <property type="entry name" value="Glyco_trans_2_3"/>
    <property type="match status" value="1"/>
</dbReference>
<feature type="region of interest" description="Disordered" evidence="7">
    <location>
        <begin position="602"/>
        <end position="622"/>
    </location>
</feature>
<evidence type="ECO:0000256" key="2">
    <source>
        <dbReference type="ARBA" id="ARBA00022676"/>
    </source>
</evidence>
<dbReference type="GO" id="GO:0005886">
    <property type="term" value="C:plasma membrane"/>
    <property type="evidence" value="ECO:0007669"/>
    <property type="project" value="TreeGrafter"/>
</dbReference>
<dbReference type="Proteomes" id="UP000574067">
    <property type="component" value="Unassembled WGS sequence"/>
</dbReference>
<evidence type="ECO:0000256" key="4">
    <source>
        <dbReference type="ARBA" id="ARBA00022692"/>
    </source>
</evidence>
<feature type="domain" description="Glycosyltransferase 2-like" evidence="10">
    <location>
        <begin position="347"/>
        <end position="482"/>
    </location>
</feature>